<gene>
    <name evidence="2" type="ORF">NDU88_003119</name>
</gene>
<protein>
    <submittedName>
        <fullName evidence="2">Uncharacterized protein</fullName>
    </submittedName>
</protein>
<reference evidence="2" key="1">
    <citation type="journal article" date="2022" name="bioRxiv">
        <title>Sequencing and chromosome-scale assembly of the giantPleurodeles waltlgenome.</title>
        <authorList>
            <person name="Brown T."/>
            <person name="Elewa A."/>
            <person name="Iarovenko S."/>
            <person name="Subramanian E."/>
            <person name="Araus A.J."/>
            <person name="Petzold A."/>
            <person name="Susuki M."/>
            <person name="Suzuki K.-i.T."/>
            <person name="Hayashi T."/>
            <person name="Toyoda A."/>
            <person name="Oliveira C."/>
            <person name="Osipova E."/>
            <person name="Leigh N.D."/>
            <person name="Simon A."/>
            <person name="Yun M.H."/>
        </authorList>
    </citation>
    <scope>NUCLEOTIDE SEQUENCE</scope>
    <source>
        <strain evidence="2">20211129_DDA</strain>
        <tissue evidence="2">Liver</tissue>
    </source>
</reference>
<feature type="compositionally biased region" description="Basic and acidic residues" evidence="1">
    <location>
        <begin position="66"/>
        <end position="90"/>
    </location>
</feature>
<proteinExistence type="predicted"/>
<dbReference type="Proteomes" id="UP001066276">
    <property type="component" value="Chromosome 2_1"/>
</dbReference>
<feature type="compositionally biased region" description="Polar residues" evidence="1">
    <location>
        <begin position="8"/>
        <end position="18"/>
    </location>
</feature>
<evidence type="ECO:0000313" key="2">
    <source>
        <dbReference type="EMBL" id="KAJ1199281.1"/>
    </source>
</evidence>
<feature type="region of interest" description="Disordered" evidence="1">
    <location>
        <begin position="1"/>
        <end position="90"/>
    </location>
</feature>
<evidence type="ECO:0000256" key="1">
    <source>
        <dbReference type="SAM" id="MobiDB-lite"/>
    </source>
</evidence>
<dbReference type="AlphaFoldDB" id="A0AAV7VEG9"/>
<feature type="compositionally biased region" description="Basic and acidic residues" evidence="1">
    <location>
        <begin position="43"/>
        <end position="55"/>
    </location>
</feature>
<organism evidence="2 3">
    <name type="scientific">Pleurodeles waltl</name>
    <name type="common">Iberian ribbed newt</name>
    <dbReference type="NCBI Taxonomy" id="8319"/>
    <lineage>
        <taxon>Eukaryota</taxon>
        <taxon>Metazoa</taxon>
        <taxon>Chordata</taxon>
        <taxon>Craniata</taxon>
        <taxon>Vertebrata</taxon>
        <taxon>Euteleostomi</taxon>
        <taxon>Amphibia</taxon>
        <taxon>Batrachia</taxon>
        <taxon>Caudata</taxon>
        <taxon>Salamandroidea</taxon>
        <taxon>Salamandridae</taxon>
        <taxon>Pleurodelinae</taxon>
        <taxon>Pleurodeles</taxon>
    </lineage>
</organism>
<sequence>MDVPATLKTESGTESRFSYPSDALSGHHDNTDAACLAGNPDIRVPEALKVDDGLHAGRVAAEGDAGGEKEKEKGGPEKSGRHPTTEELRESAVQDLAETGDVSEGCELRHVPGGTWLDQASSIRGTYPRSCLPCRQRAGTRSAHFKRGIKADCFRVVTASLHRNGKRT</sequence>
<comment type="caution">
    <text evidence="2">The sequence shown here is derived from an EMBL/GenBank/DDBJ whole genome shotgun (WGS) entry which is preliminary data.</text>
</comment>
<dbReference type="EMBL" id="JANPWB010000003">
    <property type="protein sequence ID" value="KAJ1199281.1"/>
    <property type="molecule type" value="Genomic_DNA"/>
</dbReference>
<keyword evidence="3" id="KW-1185">Reference proteome</keyword>
<evidence type="ECO:0000313" key="3">
    <source>
        <dbReference type="Proteomes" id="UP001066276"/>
    </source>
</evidence>
<name>A0AAV7VEG9_PLEWA</name>
<accession>A0AAV7VEG9</accession>